<organism evidence="2 3">
    <name type="scientific">Undibacterium umbellatum</name>
    <dbReference type="NCBI Taxonomy" id="2762300"/>
    <lineage>
        <taxon>Bacteria</taxon>
        <taxon>Pseudomonadati</taxon>
        <taxon>Pseudomonadota</taxon>
        <taxon>Betaproteobacteria</taxon>
        <taxon>Burkholderiales</taxon>
        <taxon>Oxalobacteraceae</taxon>
        <taxon>Undibacterium</taxon>
    </lineage>
</organism>
<reference evidence="2 3" key="1">
    <citation type="submission" date="2020-08" db="EMBL/GenBank/DDBJ databases">
        <title>Novel species isolated from subtropical streams in China.</title>
        <authorList>
            <person name="Lu H."/>
        </authorList>
    </citation>
    <scope>NUCLEOTIDE SEQUENCE [LARGE SCALE GENOMIC DNA]</scope>
    <source>
        <strain evidence="2 3">NL8W</strain>
    </source>
</reference>
<evidence type="ECO:0000259" key="1">
    <source>
        <dbReference type="Pfam" id="PF13682"/>
    </source>
</evidence>
<dbReference type="RefSeq" id="WP_186953228.1">
    <property type="nucleotide sequence ID" value="NZ_JACOFX010000003.1"/>
</dbReference>
<dbReference type="Proteomes" id="UP000646911">
    <property type="component" value="Unassembled WGS sequence"/>
</dbReference>
<evidence type="ECO:0000313" key="3">
    <source>
        <dbReference type="Proteomes" id="UP000646911"/>
    </source>
</evidence>
<name>A0ABR6Z7D4_9BURK</name>
<comment type="caution">
    <text evidence="2">The sequence shown here is derived from an EMBL/GenBank/DDBJ whole genome shotgun (WGS) entry which is preliminary data.</text>
</comment>
<evidence type="ECO:0000313" key="2">
    <source>
        <dbReference type="EMBL" id="MBC3907678.1"/>
    </source>
</evidence>
<sequence>MDLEDAVAKHSEWKTKFRMAISKKEAMDAATIAKDNCCDLGKYLHGEGKTAFGKLATHADCVARHAAFHTEAGKVAQAINAKKYLEAEAMINAGTSYSAASSAVGVAIMKFKKEAGL</sequence>
<keyword evidence="3" id="KW-1185">Reference proteome</keyword>
<dbReference type="InterPro" id="IPR025991">
    <property type="entry name" value="Chemoreceptor_zinc-bind_dom"/>
</dbReference>
<proteinExistence type="predicted"/>
<dbReference type="Gene3D" id="1.20.120.30">
    <property type="entry name" value="Aspartate receptor, ligand-binding domain"/>
    <property type="match status" value="1"/>
</dbReference>
<gene>
    <name evidence="2" type="ORF">H8L47_08875</name>
</gene>
<protein>
    <submittedName>
        <fullName evidence="2">CZB domain-containing protein</fullName>
    </submittedName>
</protein>
<feature type="domain" description="Chemoreceptor zinc-binding" evidence="1">
    <location>
        <begin position="10"/>
        <end position="75"/>
    </location>
</feature>
<accession>A0ABR6Z7D4</accession>
<dbReference type="EMBL" id="JACOFX010000003">
    <property type="protein sequence ID" value="MBC3907678.1"/>
    <property type="molecule type" value="Genomic_DNA"/>
</dbReference>
<dbReference type="Pfam" id="PF13682">
    <property type="entry name" value="CZB"/>
    <property type="match status" value="1"/>
</dbReference>